<dbReference type="AlphaFoldDB" id="K6WHH6"/>
<dbReference type="PROSITE" id="PS00687">
    <property type="entry name" value="ALDEHYDE_DEHYDR_GLU"/>
    <property type="match status" value="1"/>
</dbReference>
<comment type="similarity">
    <text evidence="1 3 6">Belongs to the aldehyde dehydrogenase family.</text>
</comment>
<evidence type="ECO:0000313" key="10">
    <source>
        <dbReference type="Proteomes" id="UP000008363"/>
    </source>
</evidence>
<comment type="caution">
    <text evidence="9">The sequence shown here is derived from an EMBL/GenBank/DDBJ whole genome shotgun (WGS) entry which is preliminary data.</text>
</comment>
<dbReference type="Gene3D" id="3.40.309.10">
    <property type="entry name" value="Aldehyde Dehydrogenase, Chain A, domain 2"/>
    <property type="match status" value="1"/>
</dbReference>
<name>K6WHH6_9ACTN</name>
<dbReference type="PANTHER" id="PTHR43570:SF16">
    <property type="entry name" value="ALDEHYDE DEHYDROGENASE TYPE III, ISOFORM Q"/>
    <property type="match status" value="1"/>
</dbReference>
<protein>
    <recommendedName>
        <fullName evidence="3">Aldehyde dehydrogenase</fullName>
    </recommendedName>
</protein>
<dbReference type="Gene3D" id="3.40.605.10">
    <property type="entry name" value="Aldehyde Dehydrogenase, Chain A, domain 1"/>
    <property type="match status" value="1"/>
</dbReference>
<organism evidence="9 10">
    <name type="scientific">Gordonia rhizosphera NBRC 16068</name>
    <dbReference type="NCBI Taxonomy" id="1108045"/>
    <lineage>
        <taxon>Bacteria</taxon>
        <taxon>Bacillati</taxon>
        <taxon>Actinomycetota</taxon>
        <taxon>Actinomycetes</taxon>
        <taxon>Mycobacteriales</taxon>
        <taxon>Gordoniaceae</taxon>
        <taxon>Gordonia</taxon>
    </lineage>
</organism>
<evidence type="ECO:0000256" key="4">
    <source>
        <dbReference type="PIRSR" id="PIRSR036492-1"/>
    </source>
</evidence>
<feature type="active site" evidence="4 5">
    <location>
        <position position="230"/>
    </location>
</feature>
<keyword evidence="10" id="KW-1185">Reference proteome</keyword>
<dbReference type="PIRSF" id="PIRSF036492">
    <property type="entry name" value="ALDH"/>
    <property type="match status" value="1"/>
</dbReference>
<keyword evidence="2 3" id="KW-0560">Oxidoreductase</keyword>
<dbReference type="InterPro" id="IPR016161">
    <property type="entry name" value="Ald_DH/histidinol_DH"/>
</dbReference>
<dbReference type="EMBL" id="BAHC01000213">
    <property type="protein sequence ID" value="GAB93231.1"/>
    <property type="molecule type" value="Genomic_DNA"/>
</dbReference>
<evidence type="ECO:0000256" key="3">
    <source>
        <dbReference type="PIRNR" id="PIRNR036492"/>
    </source>
</evidence>
<dbReference type="InterPro" id="IPR016162">
    <property type="entry name" value="Ald_DH_N"/>
</dbReference>
<dbReference type="STRING" id="1108045.GORHZ_213_00060"/>
<proteinExistence type="inferred from homology"/>
<dbReference type="InterPro" id="IPR012394">
    <property type="entry name" value="Aldehyde_DH_NAD(P)"/>
</dbReference>
<evidence type="ECO:0000256" key="5">
    <source>
        <dbReference type="PROSITE-ProRule" id="PRU10007"/>
    </source>
</evidence>
<evidence type="ECO:0000256" key="1">
    <source>
        <dbReference type="ARBA" id="ARBA00009986"/>
    </source>
</evidence>
<dbReference type="RefSeq" id="WP_006338224.1">
    <property type="nucleotide sequence ID" value="NZ_BAHC01000213.1"/>
</dbReference>
<feature type="active site" evidence="4">
    <location>
        <position position="264"/>
    </location>
</feature>
<dbReference type="Pfam" id="PF00171">
    <property type="entry name" value="Aldedh"/>
    <property type="match status" value="1"/>
</dbReference>
<dbReference type="GO" id="GO:0005737">
    <property type="term" value="C:cytoplasm"/>
    <property type="evidence" value="ECO:0007669"/>
    <property type="project" value="TreeGrafter"/>
</dbReference>
<dbReference type="GO" id="GO:0006081">
    <property type="term" value="P:aldehyde metabolic process"/>
    <property type="evidence" value="ECO:0007669"/>
    <property type="project" value="InterPro"/>
</dbReference>
<accession>K6WHH6</accession>
<evidence type="ECO:0000256" key="6">
    <source>
        <dbReference type="RuleBase" id="RU003345"/>
    </source>
</evidence>
<dbReference type="Proteomes" id="UP000008363">
    <property type="component" value="Unassembled WGS sequence"/>
</dbReference>
<sequence>MTKPAEMKTSAAAENVSSEEHTMTELLEIQRAAYLRDGIPDARTRIDRITRLSALLLDNAEEISEAHEADFGHRPRELTIAADVVGCMLDLTHQRRHVKEWMKEENVARLQGIGGFKQRLRHDPLGVVGIMGPWNFPLQLTFVPAGSAFAAGNRVLLRPSSITAQTAAVIAKHAPSYFSIEEFAVITSAHGSGSDFAKLKVDHMFFTGSPEVGASVATEAAKNLIPVTLELGGKNPAVVDVDADIDKAAKFLADARMVNGGQVCLCPDYVFVPEAKVGEFTEKVIARWKDKFPTIRSNREYTSTINEKNFNRIVGLIEDAEQLGATKHQVIPVGESLPDAELRKIPPTVLTGVKAGMKIEEDEVFGPVLTVYPYRELSEVISHISSHPHPLTMYWSGDDNKRLAELADRTNSGSINANDFATNLFSGGLPFGGVGKSGMGSYHGKFGFETFSHARAVTVSKLPLSVAEMMSPPFTDQDRKMTNGQLKMWSWLNRRAAKKVKK</sequence>
<evidence type="ECO:0000256" key="7">
    <source>
        <dbReference type="SAM" id="MobiDB-lite"/>
    </source>
</evidence>
<dbReference type="eggNOG" id="COG1012">
    <property type="taxonomic scope" value="Bacteria"/>
</dbReference>
<dbReference type="OrthoDB" id="6882680at2"/>
<evidence type="ECO:0000256" key="2">
    <source>
        <dbReference type="ARBA" id="ARBA00023002"/>
    </source>
</evidence>
<gene>
    <name evidence="9" type="ORF">GORHZ_213_00060</name>
</gene>
<dbReference type="InterPro" id="IPR029510">
    <property type="entry name" value="Ald_DH_CS_GLU"/>
</dbReference>
<feature type="region of interest" description="Disordered" evidence="7">
    <location>
        <begin position="1"/>
        <end position="21"/>
    </location>
</feature>
<evidence type="ECO:0000259" key="8">
    <source>
        <dbReference type="Pfam" id="PF00171"/>
    </source>
</evidence>
<dbReference type="PANTHER" id="PTHR43570">
    <property type="entry name" value="ALDEHYDE DEHYDROGENASE"/>
    <property type="match status" value="1"/>
</dbReference>
<dbReference type="InterPro" id="IPR015590">
    <property type="entry name" value="Aldehyde_DH_dom"/>
</dbReference>
<evidence type="ECO:0000313" key="9">
    <source>
        <dbReference type="EMBL" id="GAB93231.1"/>
    </source>
</evidence>
<reference evidence="9 10" key="1">
    <citation type="submission" date="2012-08" db="EMBL/GenBank/DDBJ databases">
        <title>Whole genome shotgun sequence of Gordonia rhizosphera NBRC 16068.</title>
        <authorList>
            <person name="Takarada H."/>
            <person name="Isaki S."/>
            <person name="Hosoyama A."/>
            <person name="Tsuchikane K."/>
            <person name="Katsumata H."/>
            <person name="Baba S."/>
            <person name="Ohji S."/>
            <person name="Yamazaki S."/>
            <person name="Fujita N."/>
        </authorList>
    </citation>
    <scope>NUCLEOTIDE SEQUENCE [LARGE SCALE GENOMIC DNA]</scope>
    <source>
        <strain evidence="9 10">NBRC 16068</strain>
    </source>
</reference>
<feature type="domain" description="Aldehyde dehydrogenase" evidence="8">
    <location>
        <begin position="42"/>
        <end position="457"/>
    </location>
</feature>
<dbReference type="GO" id="GO:0004029">
    <property type="term" value="F:aldehyde dehydrogenase (NAD+) activity"/>
    <property type="evidence" value="ECO:0007669"/>
    <property type="project" value="TreeGrafter"/>
</dbReference>
<dbReference type="InterPro" id="IPR016163">
    <property type="entry name" value="Ald_DH_C"/>
</dbReference>
<dbReference type="SUPFAM" id="SSF53720">
    <property type="entry name" value="ALDH-like"/>
    <property type="match status" value="1"/>
</dbReference>